<keyword evidence="4 13" id="KW-0812">Transmembrane</keyword>
<name>A0AAV4XNE9_CAEEX</name>
<feature type="transmembrane region" description="Helical" evidence="13">
    <location>
        <begin position="134"/>
        <end position="155"/>
    </location>
</feature>
<dbReference type="PANTHER" id="PTHR42643:SF24">
    <property type="entry name" value="IONOTROPIC RECEPTOR 60A"/>
    <property type="match status" value="1"/>
</dbReference>
<feature type="region of interest" description="Disordered" evidence="12">
    <location>
        <begin position="295"/>
        <end position="317"/>
    </location>
</feature>
<dbReference type="SUPFAM" id="SSF53850">
    <property type="entry name" value="Periplasmic binding protein-like II"/>
    <property type="match status" value="1"/>
</dbReference>
<keyword evidence="5 13" id="KW-1133">Transmembrane helix</keyword>
<gene>
    <name evidence="15" type="primary">AVEN_260548_1</name>
    <name evidence="15" type="ORF">CEXT_334401</name>
</gene>
<evidence type="ECO:0000256" key="9">
    <source>
        <dbReference type="ARBA" id="ARBA00023180"/>
    </source>
</evidence>
<evidence type="ECO:0000313" key="16">
    <source>
        <dbReference type="Proteomes" id="UP001054945"/>
    </source>
</evidence>
<dbReference type="InterPro" id="IPR052192">
    <property type="entry name" value="Insect_Ionotropic_Sensory_Rcpt"/>
</dbReference>
<evidence type="ECO:0000259" key="14">
    <source>
        <dbReference type="SMART" id="SM00918"/>
    </source>
</evidence>
<sequence length="317" mass="35949">MEKMKFPSFITIAVNNVLGVCHLRNNSQGEFYLAEGVMAELLPILAATLKFKYKLTAPQDRQWGKKEANGNWTGMIGLVHRGEADMATCDIIISEERREVIDYSYPYDILEMVFANKAPELLPKFFACFYPFSFGLWLAILGLIITMPFFWRFLFSTKFSPIQLLGNVYYTILSGASSIRIVSLRDYVLLGTWIAAIFVPVPLLHCCSLIVFDFTTAREHHSRYTSAVQCHNGGKLSQPDLQRHRGSRYDKSFTERHCAADSSVWNGTEEALLLQGGLRLQAQSHTGFRDTGKMQETLPVSSSSQAQRKQCRNVRVH</sequence>
<feature type="transmembrane region" description="Helical" evidence="13">
    <location>
        <begin position="190"/>
        <end position="214"/>
    </location>
</feature>
<protein>
    <submittedName>
        <fullName evidence="15">Lig_chan-Glu_bd domain-containing protein</fullName>
    </submittedName>
</protein>
<evidence type="ECO:0000256" key="8">
    <source>
        <dbReference type="ARBA" id="ARBA00023170"/>
    </source>
</evidence>
<accession>A0AAV4XNE9</accession>
<dbReference type="PANTHER" id="PTHR42643">
    <property type="entry name" value="IONOTROPIC RECEPTOR 20A-RELATED"/>
    <property type="match status" value="1"/>
</dbReference>
<evidence type="ECO:0000256" key="2">
    <source>
        <dbReference type="ARBA" id="ARBA00022448"/>
    </source>
</evidence>
<evidence type="ECO:0000256" key="6">
    <source>
        <dbReference type="ARBA" id="ARBA00023065"/>
    </source>
</evidence>
<feature type="domain" description="Ionotropic glutamate receptor L-glutamate and glycine-binding" evidence="14">
    <location>
        <begin position="19"/>
        <end position="81"/>
    </location>
</feature>
<keyword evidence="6" id="KW-0406">Ion transport</keyword>
<keyword evidence="9" id="KW-0325">Glycoprotein</keyword>
<evidence type="ECO:0000256" key="1">
    <source>
        <dbReference type="ARBA" id="ARBA00004651"/>
    </source>
</evidence>
<keyword evidence="8" id="KW-0675">Receptor</keyword>
<dbReference type="AlphaFoldDB" id="A0AAV4XNE9"/>
<dbReference type="EMBL" id="BPLR01000506">
    <property type="protein sequence ID" value="GIY95329.1"/>
    <property type="molecule type" value="Genomic_DNA"/>
</dbReference>
<proteinExistence type="predicted"/>
<feature type="compositionally biased region" description="Polar residues" evidence="12">
    <location>
        <begin position="298"/>
        <end position="308"/>
    </location>
</feature>
<comment type="caution">
    <text evidence="15">The sequence shown here is derived from an EMBL/GenBank/DDBJ whole genome shotgun (WGS) entry which is preliminary data.</text>
</comment>
<dbReference type="Gene3D" id="3.40.190.10">
    <property type="entry name" value="Periplasmic binding protein-like II"/>
    <property type="match status" value="1"/>
</dbReference>
<keyword evidence="2" id="KW-0813">Transport</keyword>
<evidence type="ECO:0000256" key="3">
    <source>
        <dbReference type="ARBA" id="ARBA00022475"/>
    </source>
</evidence>
<evidence type="ECO:0000256" key="7">
    <source>
        <dbReference type="ARBA" id="ARBA00023136"/>
    </source>
</evidence>
<keyword evidence="16" id="KW-1185">Reference proteome</keyword>
<organism evidence="15 16">
    <name type="scientific">Caerostris extrusa</name>
    <name type="common">Bark spider</name>
    <name type="synonym">Caerostris bankana</name>
    <dbReference type="NCBI Taxonomy" id="172846"/>
    <lineage>
        <taxon>Eukaryota</taxon>
        <taxon>Metazoa</taxon>
        <taxon>Ecdysozoa</taxon>
        <taxon>Arthropoda</taxon>
        <taxon>Chelicerata</taxon>
        <taxon>Arachnida</taxon>
        <taxon>Araneae</taxon>
        <taxon>Araneomorphae</taxon>
        <taxon>Entelegynae</taxon>
        <taxon>Araneoidea</taxon>
        <taxon>Araneidae</taxon>
        <taxon>Caerostris</taxon>
    </lineage>
</organism>
<evidence type="ECO:0000256" key="13">
    <source>
        <dbReference type="SAM" id="Phobius"/>
    </source>
</evidence>
<dbReference type="SMART" id="SM00918">
    <property type="entry name" value="Lig_chan-Glu_bd"/>
    <property type="match status" value="1"/>
</dbReference>
<dbReference type="InterPro" id="IPR019594">
    <property type="entry name" value="Glu/Gly-bd"/>
</dbReference>
<reference evidence="15 16" key="1">
    <citation type="submission" date="2021-06" db="EMBL/GenBank/DDBJ databases">
        <title>Caerostris extrusa draft genome.</title>
        <authorList>
            <person name="Kono N."/>
            <person name="Arakawa K."/>
        </authorList>
    </citation>
    <scope>NUCLEOTIDE SEQUENCE [LARGE SCALE GENOMIC DNA]</scope>
</reference>
<keyword evidence="10" id="KW-1071">Ligand-gated ion channel</keyword>
<evidence type="ECO:0000256" key="11">
    <source>
        <dbReference type="ARBA" id="ARBA00023303"/>
    </source>
</evidence>
<dbReference type="Proteomes" id="UP001054945">
    <property type="component" value="Unassembled WGS sequence"/>
</dbReference>
<evidence type="ECO:0000256" key="12">
    <source>
        <dbReference type="SAM" id="MobiDB-lite"/>
    </source>
</evidence>
<evidence type="ECO:0000256" key="4">
    <source>
        <dbReference type="ARBA" id="ARBA00022692"/>
    </source>
</evidence>
<keyword evidence="11" id="KW-0407">Ion channel</keyword>
<keyword evidence="7 13" id="KW-0472">Membrane</keyword>
<feature type="transmembrane region" description="Helical" evidence="13">
    <location>
        <begin position="167"/>
        <end position="184"/>
    </location>
</feature>
<dbReference type="GO" id="GO:0015276">
    <property type="term" value="F:ligand-gated monoatomic ion channel activity"/>
    <property type="evidence" value="ECO:0007669"/>
    <property type="project" value="InterPro"/>
</dbReference>
<evidence type="ECO:0000313" key="15">
    <source>
        <dbReference type="EMBL" id="GIY95329.1"/>
    </source>
</evidence>
<keyword evidence="3" id="KW-1003">Cell membrane</keyword>
<evidence type="ECO:0000256" key="10">
    <source>
        <dbReference type="ARBA" id="ARBA00023286"/>
    </source>
</evidence>
<comment type="subcellular location">
    <subcellularLocation>
        <location evidence="1">Cell membrane</location>
        <topology evidence="1">Multi-pass membrane protein</topology>
    </subcellularLocation>
</comment>
<dbReference type="Pfam" id="PF10613">
    <property type="entry name" value="Lig_chan-Glu_bd"/>
    <property type="match status" value="1"/>
</dbReference>
<dbReference type="GO" id="GO:0005886">
    <property type="term" value="C:plasma membrane"/>
    <property type="evidence" value="ECO:0007669"/>
    <property type="project" value="UniProtKB-SubCell"/>
</dbReference>
<evidence type="ECO:0000256" key="5">
    <source>
        <dbReference type="ARBA" id="ARBA00022989"/>
    </source>
</evidence>